<dbReference type="InterPro" id="IPR009339">
    <property type="entry name" value="DUF998"/>
</dbReference>
<proteinExistence type="predicted"/>
<evidence type="ECO:0000313" key="3">
    <source>
        <dbReference type="Proteomes" id="UP001597478"/>
    </source>
</evidence>
<gene>
    <name evidence="2" type="ORF">ACFS2C_19540</name>
</gene>
<protein>
    <submittedName>
        <fullName evidence="2">DUF998 domain-containing protein</fullName>
    </submittedName>
</protein>
<feature type="transmembrane region" description="Helical" evidence="1">
    <location>
        <begin position="62"/>
        <end position="82"/>
    </location>
</feature>
<keyword evidence="1" id="KW-0472">Membrane</keyword>
<feature type="transmembrane region" description="Helical" evidence="1">
    <location>
        <begin position="165"/>
        <end position="186"/>
    </location>
</feature>
<dbReference type="Proteomes" id="UP001597478">
    <property type="component" value="Unassembled WGS sequence"/>
</dbReference>
<sequence>MLPDLRRPPTLFGVRLASVGLLSAGTLGQLAWTLEFFLDTGLSPVHAATVDLAASDQPYTSVFRTAEILTGVAFVLAVPPLLRLAPVHRAARSTVVAVGVLGLLCVAKGAFPLDCAVSASEACRERAGYSTGHVVNLVVSLLFGLLYVVGPMTVLLWWHGRWRVIPVLSVLVNTVALGGLVLAGWLGPGHFAGLAARGQLLAGTALLSCGVAYLVSITRDIRPRPRDPVS</sequence>
<feature type="transmembrane region" description="Helical" evidence="1">
    <location>
        <begin position="133"/>
        <end position="158"/>
    </location>
</feature>
<feature type="transmembrane region" description="Helical" evidence="1">
    <location>
        <begin position="198"/>
        <end position="216"/>
    </location>
</feature>
<feature type="transmembrane region" description="Helical" evidence="1">
    <location>
        <begin position="94"/>
        <end position="113"/>
    </location>
</feature>
<keyword evidence="3" id="KW-1185">Reference proteome</keyword>
<keyword evidence="1" id="KW-1133">Transmembrane helix</keyword>
<dbReference type="Pfam" id="PF06197">
    <property type="entry name" value="DUF998"/>
    <property type="match status" value="1"/>
</dbReference>
<evidence type="ECO:0000256" key="1">
    <source>
        <dbReference type="SAM" id="Phobius"/>
    </source>
</evidence>
<organism evidence="2 3">
    <name type="scientific">Prauserella oleivorans</name>
    <dbReference type="NCBI Taxonomy" id="1478153"/>
    <lineage>
        <taxon>Bacteria</taxon>
        <taxon>Bacillati</taxon>
        <taxon>Actinomycetota</taxon>
        <taxon>Actinomycetes</taxon>
        <taxon>Pseudonocardiales</taxon>
        <taxon>Pseudonocardiaceae</taxon>
        <taxon>Prauserella</taxon>
    </lineage>
</organism>
<dbReference type="RefSeq" id="WP_377393502.1">
    <property type="nucleotide sequence ID" value="NZ_JBHSAN010000035.1"/>
</dbReference>
<keyword evidence="1" id="KW-0812">Transmembrane</keyword>
<evidence type="ECO:0000313" key="2">
    <source>
        <dbReference type="EMBL" id="MFD2801587.1"/>
    </source>
</evidence>
<dbReference type="EMBL" id="JBHUOF010000034">
    <property type="protein sequence ID" value="MFD2801587.1"/>
    <property type="molecule type" value="Genomic_DNA"/>
</dbReference>
<feature type="transmembrane region" description="Helical" evidence="1">
    <location>
        <begin position="12"/>
        <end position="32"/>
    </location>
</feature>
<name>A0ABW5WCV8_9PSEU</name>
<comment type="caution">
    <text evidence="2">The sequence shown here is derived from an EMBL/GenBank/DDBJ whole genome shotgun (WGS) entry which is preliminary data.</text>
</comment>
<reference evidence="3" key="1">
    <citation type="journal article" date="2019" name="Int. J. Syst. Evol. Microbiol.">
        <title>The Global Catalogue of Microorganisms (GCM) 10K type strain sequencing project: providing services to taxonomists for standard genome sequencing and annotation.</title>
        <authorList>
            <consortium name="The Broad Institute Genomics Platform"/>
            <consortium name="The Broad Institute Genome Sequencing Center for Infectious Disease"/>
            <person name="Wu L."/>
            <person name="Ma J."/>
        </authorList>
    </citation>
    <scope>NUCLEOTIDE SEQUENCE [LARGE SCALE GENOMIC DNA]</scope>
    <source>
        <strain evidence="3">IBRC-M 10906</strain>
    </source>
</reference>
<accession>A0ABW5WCV8</accession>